<gene>
    <name evidence="2" type="ORF">SELMODRAFT_101402</name>
</gene>
<dbReference type="eggNOG" id="KOG4197">
    <property type="taxonomic scope" value="Eukaryota"/>
</dbReference>
<name>D8RTR1_SELML</name>
<dbReference type="EMBL" id="GL377589">
    <property type="protein sequence ID" value="EFJ24556.1"/>
    <property type="molecule type" value="Genomic_DNA"/>
</dbReference>
<accession>D8RTR1</accession>
<dbReference type="InterPro" id="IPR032867">
    <property type="entry name" value="DYW_dom"/>
</dbReference>
<dbReference type="Proteomes" id="UP000001514">
    <property type="component" value="Unassembled WGS sequence"/>
</dbReference>
<protein>
    <recommendedName>
        <fullName evidence="1">DYW domain-containing protein</fullName>
    </recommendedName>
</protein>
<evidence type="ECO:0000313" key="3">
    <source>
        <dbReference type="Proteomes" id="UP000001514"/>
    </source>
</evidence>
<sequence length="50" mass="5767">SELRIMKKLRVCPDCHSATKIISKFSGRNIIVSDANRFHELQTGSWIKNH</sequence>
<proteinExistence type="predicted"/>
<evidence type="ECO:0000313" key="2">
    <source>
        <dbReference type="EMBL" id="EFJ24556.1"/>
    </source>
</evidence>
<dbReference type="GO" id="GO:0008270">
    <property type="term" value="F:zinc ion binding"/>
    <property type="evidence" value="ECO:0007669"/>
    <property type="project" value="InterPro"/>
</dbReference>
<organism evidence="3">
    <name type="scientific">Selaginella moellendorffii</name>
    <name type="common">Spikemoss</name>
    <dbReference type="NCBI Taxonomy" id="88036"/>
    <lineage>
        <taxon>Eukaryota</taxon>
        <taxon>Viridiplantae</taxon>
        <taxon>Streptophyta</taxon>
        <taxon>Embryophyta</taxon>
        <taxon>Tracheophyta</taxon>
        <taxon>Lycopodiopsida</taxon>
        <taxon>Selaginellales</taxon>
        <taxon>Selaginellaceae</taxon>
        <taxon>Selaginella</taxon>
    </lineage>
</organism>
<dbReference type="InParanoid" id="D8RTR1"/>
<dbReference type="HOGENOM" id="CLU_002706_36_3_1"/>
<dbReference type="Pfam" id="PF14432">
    <property type="entry name" value="DYW_deaminase"/>
    <property type="match status" value="1"/>
</dbReference>
<dbReference type="Gramene" id="EFJ24556">
    <property type="protein sequence ID" value="EFJ24556"/>
    <property type="gene ID" value="SELMODRAFT_101402"/>
</dbReference>
<dbReference type="AlphaFoldDB" id="D8RTR1"/>
<evidence type="ECO:0000259" key="1">
    <source>
        <dbReference type="Pfam" id="PF14432"/>
    </source>
</evidence>
<reference evidence="2 3" key="1">
    <citation type="journal article" date="2011" name="Science">
        <title>The Selaginella genome identifies genetic changes associated with the evolution of vascular plants.</title>
        <authorList>
            <person name="Banks J.A."/>
            <person name="Nishiyama T."/>
            <person name="Hasebe M."/>
            <person name="Bowman J.L."/>
            <person name="Gribskov M."/>
            <person name="dePamphilis C."/>
            <person name="Albert V.A."/>
            <person name="Aono N."/>
            <person name="Aoyama T."/>
            <person name="Ambrose B.A."/>
            <person name="Ashton N.W."/>
            <person name="Axtell M.J."/>
            <person name="Barker E."/>
            <person name="Barker M.S."/>
            <person name="Bennetzen J.L."/>
            <person name="Bonawitz N.D."/>
            <person name="Chapple C."/>
            <person name="Cheng C."/>
            <person name="Correa L.G."/>
            <person name="Dacre M."/>
            <person name="DeBarry J."/>
            <person name="Dreyer I."/>
            <person name="Elias M."/>
            <person name="Engstrom E.M."/>
            <person name="Estelle M."/>
            <person name="Feng L."/>
            <person name="Finet C."/>
            <person name="Floyd S.K."/>
            <person name="Frommer W.B."/>
            <person name="Fujita T."/>
            <person name="Gramzow L."/>
            <person name="Gutensohn M."/>
            <person name="Harholt J."/>
            <person name="Hattori M."/>
            <person name="Heyl A."/>
            <person name="Hirai T."/>
            <person name="Hiwatashi Y."/>
            <person name="Ishikawa M."/>
            <person name="Iwata M."/>
            <person name="Karol K.G."/>
            <person name="Koehler B."/>
            <person name="Kolukisaoglu U."/>
            <person name="Kubo M."/>
            <person name="Kurata T."/>
            <person name="Lalonde S."/>
            <person name="Li K."/>
            <person name="Li Y."/>
            <person name="Litt A."/>
            <person name="Lyons E."/>
            <person name="Manning G."/>
            <person name="Maruyama T."/>
            <person name="Michael T.P."/>
            <person name="Mikami K."/>
            <person name="Miyazaki S."/>
            <person name="Morinaga S."/>
            <person name="Murata T."/>
            <person name="Mueller-Roeber B."/>
            <person name="Nelson D.R."/>
            <person name="Obara M."/>
            <person name="Oguri Y."/>
            <person name="Olmstead R.G."/>
            <person name="Onodera N."/>
            <person name="Petersen B.L."/>
            <person name="Pils B."/>
            <person name="Prigge M."/>
            <person name="Rensing S.A."/>
            <person name="Riano-Pachon D.M."/>
            <person name="Roberts A.W."/>
            <person name="Sato Y."/>
            <person name="Scheller H.V."/>
            <person name="Schulz B."/>
            <person name="Schulz C."/>
            <person name="Shakirov E.V."/>
            <person name="Shibagaki N."/>
            <person name="Shinohara N."/>
            <person name="Shippen D.E."/>
            <person name="Soerensen I."/>
            <person name="Sotooka R."/>
            <person name="Sugimoto N."/>
            <person name="Sugita M."/>
            <person name="Sumikawa N."/>
            <person name="Tanurdzic M."/>
            <person name="Theissen G."/>
            <person name="Ulvskov P."/>
            <person name="Wakazuki S."/>
            <person name="Weng J.K."/>
            <person name="Willats W.W."/>
            <person name="Wipf D."/>
            <person name="Wolf P.G."/>
            <person name="Yang L."/>
            <person name="Zimmer A.D."/>
            <person name="Zhu Q."/>
            <person name="Mitros T."/>
            <person name="Hellsten U."/>
            <person name="Loque D."/>
            <person name="Otillar R."/>
            <person name="Salamov A."/>
            <person name="Schmutz J."/>
            <person name="Shapiro H."/>
            <person name="Lindquist E."/>
            <person name="Lucas S."/>
            <person name="Rokhsar D."/>
            <person name="Grigoriev I.V."/>
        </authorList>
    </citation>
    <scope>NUCLEOTIDE SEQUENCE [LARGE SCALE GENOMIC DNA]</scope>
</reference>
<feature type="domain" description="DYW" evidence="1">
    <location>
        <begin position="2"/>
        <end position="45"/>
    </location>
</feature>
<keyword evidence="3" id="KW-1185">Reference proteome</keyword>
<feature type="non-terminal residue" evidence="2">
    <location>
        <position position="1"/>
    </location>
</feature>
<dbReference type="KEGG" id="smo:SELMODRAFT_101402"/>